<protein>
    <submittedName>
        <fullName evidence="7">Nitrous oxidase accessory protein</fullName>
    </submittedName>
</protein>
<dbReference type="InterPro" id="IPR012334">
    <property type="entry name" value="Pectin_lyas_fold"/>
</dbReference>
<keyword evidence="4" id="KW-0472">Membrane</keyword>
<gene>
    <name evidence="7" type="ORF">HNR53_004016</name>
</gene>
<proteinExistence type="predicted"/>
<dbReference type="InterPro" id="IPR022441">
    <property type="entry name" value="Para_beta_helix_rpt-2"/>
</dbReference>
<evidence type="ECO:0000256" key="4">
    <source>
        <dbReference type="SAM" id="Phobius"/>
    </source>
</evidence>
<feature type="domain" description="Periplasmic copper-binding protein NosD beta helix" evidence="6">
    <location>
        <begin position="141"/>
        <end position="326"/>
    </location>
</feature>
<feature type="chain" id="PRO_5030793057" evidence="5">
    <location>
        <begin position="25"/>
        <end position="427"/>
    </location>
</feature>
<feature type="transmembrane region" description="Helical" evidence="4">
    <location>
        <begin position="401"/>
        <end position="419"/>
    </location>
</feature>
<dbReference type="AlphaFoldDB" id="A0A7X0HXC1"/>
<dbReference type="InterPro" id="IPR006626">
    <property type="entry name" value="PbH1"/>
</dbReference>
<dbReference type="SMART" id="SM00710">
    <property type="entry name" value="PbH1"/>
    <property type="match status" value="8"/>
</dbReference>
<evidence type="ECO:0000256" key="1">
    <source>
        <dbReference type="ARBA" id="ARBA00004906"/>
    </source>
</evidence>
<evidence type="ECO:0000256" key="3">
    <source>
        <dbReference type="ARBA" id="ARBA00022786"/>
    </source>
</evidence>
<dbReference type="Proteomes" id="UP000531594">
    <property type="component" value="Unassembled WGS sequence"/>
</dbReference>
<keyword evidence="5" id="KW-0732">Signal</keyword>
<dbReference type="Pfam" id="PF05048">
    <property type="entry name" value="NosD"/>
    <property type="match status" value="1"/>
</dbReference>
<reference evidence="7 8" key="1">
    <citation type="submission" date="2020-08" db="EMBL/GenBank/DDBJ databases">
        <title>Genomic Encyclopedia of Type Strains, Phase IV (KMG-IV): sequencing the most valuable type-strain genomes for metagenomic binning, comparative biology and taxonomic classification.</title>
        <authorList>
            <person name="Goeker M."/>
        </authorList>
    </citation>
    <scope>NUCLEOTIDE SEQUENCE [LARGE SCALE GENOMIC DNA]</scope>
    <source>
        <strain evidence="7 8">DSM 5391</strain>
    </source>
</reference>
<dbReference type="SUPFAM" id="SSF51126">
    <property type="entry name" value="Pectin lyase-like"/>
    <property type="match status" value="1"/>
</dbReference>
<dbReference type="InterPro" id="IPR011050">
    <property type="entry name" value="Pectin_lyase_fold/virulence"/>
</dbReference>
<keyword evidence="8" id="KW-1185">Reference proteome</keyword>
<dbReference type="PANTHER" id="PTHR22990:SF15">
    <property type="entry name" value="F-BOX ONLY PROTEIN 10"/>
    <property type="match status" value="1"/>
</dbReference>
<keyword evidence="3" id="KW-0833">Ubl conjugation pathway</keyword>
<dbReference type="PANTHER" id="PTHR22990">
    <property type="entry name" value="F-BOX ONLY PROTEIN"/>
    <property type="match status" value="1"/>
</dbReference>
<evidence type="ECO:0000256" key="2">
    <source>
        <dbReference type="ARBA" id="ARBA00022737"/>
    </source>
</evidence>
<comment type="pathway">
    <text evidence="1">Protein modification; protein ubiquitination.</text>
</comment>
<dbReference type="InterPro" id="IPR007742">
    <property type="entry name" value="NosD_dom"/>
</dbReference>
<dbReference type="RefSeq" id="WP_184529186.1">
    <property type="nucleotide sequence ID" value="NZ_JACHGK010000020.1"/>
</dbReference>
<comment type="caution">
    <text evidence="7">The sequence shown here is derived from an EMBL/GenBank/DDBJ whole genome shotgun (WGS) entry which is preliminary data.</text>
</comment>
<evidence type="ECO:0000256" key="5">
    <source>
        <dbReference type="SAM" id="SignalP"/>
    </source>
</evidence>
<keyword evidence="4" id="KW-0812">Transmembrane</keyword>
<sequence>MNRWGLLLGILFLILYAVPSNSHAEGTLQQQIDAVPSGGTILLKDQVYEETIVLSKPITVEGTAGTKIKACSKEPVIAITGQNVTLKNLQVENCSTVKATTAIAVSGEKHQLEDLQITANEFGIKLNGVSLSTITNIILTGKGKENGIDLWESSDNMISKAKIHRVQDGVYLEKSHRNKIIENDIQDSRYGIHLMFCDQTEVLGNLSKNNSTGIMIMGTKDTIVENNKLLENNKNVHAQGILLYDGINTRIINNQVSTNRVGIFVDHANGNFIEQNLWSENFIGMQMNQSHENTVRHNSFIGNVNDSQAVNSKGNTIEQNYWDQSLKLDQEGNGISIIPFASDPYFLALSSYNPEYQLFFHSPGMIVLQKLMKSDEKALLRDESPRMTPYVGIEQEENADTLLWILSFTMIMVGALFFIRGRRRVLS</sequence>
<keyword evidence="4" id="KW-1133">Transmembrane helix</keyword>
<feature type="signal peptide" evidence="5">
    <location>
        <begin position="1"/>
        <end position="24"/>
    </location>
</feature>
<organism evidence="7 8">
    <name type="scientific">Bacillus benzoevorans</name>
    <dbReference type="NCBI Taxonomy" id="1456"/>
    <lineage>
        <taxon>Bacteria</taxon>
        <taxon>Bacillati</taxon>
        <taxon>Bacillota</taxon>
        <taxon>Bacilli</taxon>
        <taxon>Bacillales</taxon>
        <taxon>Bacillaceae</taxon>
        <taxon>Bacillus</taxon>
    </lineage>
</organism>
<keyword evidence="2" id="KW-0677">Repeat</keyword>
<dbReference type="InterPro" id="IPR051550">
    <property type="entry name" value="SCF-Subunits/Alg-Epimerases"/>
</dbReference>
<dbReference type="EMBL" id="JACHGK010000020">
    <property type="protein sequence ID" value="MBB6447336.1"/>
    <property type="molecule type" value="Genomic_DNA"/>
</dbReference>
<accession>A0A7X0HXC1</accession>
<evidence type="ECO:0000313" key="8">
    <source>
        <dbReference type="Proteomes" id="UP000531594"/>
    </source>
</evidence>
<name>A0A7X0HXC1_9BACI</name>
<evidence type="ECO:0000313" key="7">
    <source>
        <dbReference type="EMBL" id="MBB6447336.1"/>
    </source>
</evidence>
<dbReference type="NCBIfam" id="TIGR03804">
    <property type="entry name" value="para_beta_helix"/>
    <property type="match status" value="2"/>
</dbReference>
<evidence type="ECO:0000259" key="6">
    <source>
        <dbReference type="Pfam" id="PF05048"/>
    </source>
</evidence>
<dbReference type="Gene3D" id="2.160.20.10">
    <property type="entry name" value="Single-stranded right-handed beta-helix, Pectin lyase-like"/>
    <property type="match status" value="1"/>
</dbReference>